<comment type="subcellular location">
    <subcellularLocation>
        <location evidence="1 10">Cytoplasm</location>
    </subcellularLocation>
</comment>
<organism evidence="15 16">
    <name type="scientific">Nitrococcus mobilis Nb-231</name>
    <dbReference type="NCBI Taxonomy" id="314278"/>
    <lineage>
        <taxon>Bacteria</taxon>
        <taxon>Pseudomonadati</taxon>
        <taxon>Pseudomonadota</taxon>
        <taxon>Gammaproteobacteria</taxon>
        <taxon>Chromatiales</taxon>
        <taxon>Ectothiorhodospiraceae</taxon>
        <taxon>Nitrococcus</taxon>
    </lineage>
</organism>
<accession>A4BRX4</accession>
<comment type="similarity">
    <text evidence="2 10 12">Belongs to the GrpE family.</text>
</comment>
<evidence type="ECO:0000256" key="5">
    <source>
        <dbReference type="ARBA" id="ARBA00023016"/>
    </source>
</evidence>
<dbReference type="eggNOG" id="COG0576">
    <property type="taxonomic scope" value="Bacteria"/>
</dbReference>
<evidence type="ECO:0000256" key="10">
    <source>
        <dbReference type="HAMAP-Rule" id="MF_01151"/>
    </source>
</evidence>
<dbReference type="Proteomes" id="UP000003374">
    <property type="component" value="Unassembled WGS sequence"/>
</dbReference>
<dbReference type="PANTHER" id="PTHR21237">
    <property type="entry name" value="GRPE PROTEIN"/>
    <property type="match status" value="1"/>
</dbReference>
<comment type="function">
    <text evidence="7 10 11">Participates actively in the response to hyperosmotic and heat shock by preventing the aggregation of stress-denatured proteins, in association with DnaK and GrpE. It is the nucleotide exchange factor for DnaK and may function as a thermosensor. Unfolded proteins bind initially to DnaJ; upon interaction with the DnaJ-bound protein, DnaK hydrolyzes its bound ATP, resulting in the formation of a stable complex. GrpE releases ADP from DnaK; ATP binding to DnaK triggers the release of the substrate protein, thus completing the reaction cycle. Several rounds of ATP-dependent interactions between DnaJ, DnaK and GrpE are required for fully efficient folding.</text>
</comment>
<evidence type="ECO:0000256" key="9">
    <source>
        <dbReference type="ARBA" id="ARBA00076414"/>
    </source>
</evidence>
<dbReference type="OrthoDB" id="9789811at2"/>
<evidence type="ECO:0000256" key="8">
    <source>
        <dbReference type="ARBA" id="ARBA00072274"/>
    </source>
</evidence>
<keyword evidence="4 10" id="KW-0963">Cytoplasm</keyword>
<reference evidence="15 16" key="1">
    <citation type="submission" date="2006-02" db="EMBL/GenBank/DDBJ databases">
        <authorList>
            <person name="Waterbury J."/>
            <person name="Ferriera S."/>
            <person name="Johnson J."/>
            <person name="Kravitz S."/>
            <person name="Halpern A."/>
            <person name="Remington K."/>
            <person name="Beeson K."/>
            <person name="Tran B."/>
            <person name="Rogers Y.-H."/>
            <person name="Friedman R."/>
            <person name="Venter J.C."/>
        </authorList>
    </citation>
    <scope>NUCLEOTIDE SEQUENCE [LARGE SCALE GENOMIC DNA]</scope>
    <source>
        <strain evidence="15 16">Nb-231</strain>
    </source>
</reference>
<feature type="coiled-coil region" evidence="13">
    <location>
        <begin position="31"/>
        <end position="83"/>
    </location>
</feature>
<evidence type="ECO:0000256" key="13">
    <source>
        <dbReference type="SAM" id="Coils"/>
    </source>
</evidence>
<evidence type="ECO:0000313" key="15">
    <source>
        <dbReference type="EMBL" id="EAR21453.1"/>
    </source>
</evidence>
<dbReference type="GO" id="GO:0006457">
    <property type="term" value="P:protein folding"/>
    <property type="evidence" value="ECO:0007669"/>
    <property type="project" value="InterPro"/>
</dbReference>
<keyword evidence="6 10" id="KW-0143">Chaperone</keyword>
<dbReference type="STRING" id="314278.NB231_01044"/>
<name>A4BRX4_9GAMM</name>
<dbReference type="CDD" id="cd00446">
    <property type="entry name" value="GrpE"/>
    <property type="match status" value="1"/>
</dbReference>
<dbReference type="NCBIfam" id="NF010748">
    <property type="entry name" value="PRK14150.1"/>
    <property type="match status" value="1"/>
</dbReference>
<evidence type="ECO:0000256" key="11">
    <source>
        <dbReference type="RuleBase" id="RU000639"/>
    </source>
</evidence>
<dbReference type="PANTHER" id="PTHR21237:SF23">
    <property type="entry name" value="GRPE PROTEIN HOMOLOG, MITOCHONDRIAL"/>
    <property type="match status" value="1"/>
</dbReference>
<dbReference type="HAMAP" id="MF_01151">
    <property type="entry name" value="GrpE"/>
    <property type="match status" value="1"/>
</dbReference>
<comment type="caution">
    <text evidence="15">The sequence shown here is derived from an EMBL/GenBank/DDBJ whole genome shotgun (WGS) entry which is preliminary data.</text>
</comment>
<dbReference type="EMBL" id="AAOF01000008">
    <property type="protein sequence ID" value="EAR21453.1"/>
    <property type="molecule type" value="Genomic_DNA"/>
</dbReference>
<evidence type="ECO:0000256" key="14">
    <source>
        <dbReference type="SAM" id="MobiDB-lite"/>
    </source>
</evidence>
<dbReference type="InterPro" id="IPR000740">
    <property type="entry name" value="GrpE"/>
</dbReference>
<dbReference type="PROSITE" id="PS01071">
    <property type="entry name" value="GRPE"/>
    <property type="match status" value="1"/>
</dbReference>
<evidence type="ECO:0000313" key="16">
    <source>
        <dbReference type="Proteomes" id="UP000003374"/>
    </source>
</evidence>
<dbReference type="GO" id="GO:0051087">
    <property type="term" value="F:protein-folding chaperone binding"/>
    <property type="evidence" value="ECO:0007669"/>
    <property type="project" value="InterPro"/>
</dbReference>
<dbReference type="GO" id="GO:0005829">
    <property type="term" value="C:cytosol"/>
    <property type="evidence" value="ECO:0007669"/>
    <property type="project" value="TreeGrafter"/>
</dbReference>
<evidence type="ECO:0000256" key="1">
    <source>
        <dbReference type="ARBA" id="ARBA00004496"/>
    </source>
</evidence>
<protein>
    <recommendedName>
        <fullName evidence="8 10">Protein GrpE</fullName>
    </recommendedName>
    <alternativeName>
        <fullName evidence="9 10">HSP-70 cofactor</fullName>
    </alternativeName>
</protein>
<dbReference type="Pfam" id="PF01025">
    <property type="entry name" value="GrpE"/>
    <property type="match status" value="1"/>
</dbReference>
<sequence>MAEEERNEAQRNDEPSAQAHSELDAQGNESIERLQQAVERLTVECESARTRAEENWNQFLRARAELENQHRRSQRDVEQAHRYALEKLANELLGVRDSLEMGVSVAQEAHGDVSKLREGVELTLKMLNQVMEKFDIHEVNPQGERFDPEKHEAMAAQESAEHDPNTVIHVVQKGYLLNDRLLRPALVIVSKPDNHRPSGGAIDEQA</sequence>
<dbReference type="InterPro" id="IPR009012">
    <property type="entry name" value="GrpE_head"/>
</dbReference>
<gene>
    <name evidence="10" type="primary">grpE</name>
    <name evidence="15" type="ORF">NB231_01044</name>
</gene>
<dbReference type="GO" id="GO:0042803">
    <property type="term" value="F:protein homodimerization activity"/>
    <property type="evidence" value="ECO:0007669"/>
    <property type="project" value="InterPro"/>
</dbReference>
<dbReference type="Gene3D" id="3.90.20.20">
    <property type="match status" value="1"/>
</dbReference>
<evidence type="ECO:0000256" key="4">
    <source>
        <dbReference type="ARBA" id="ARBA00022490"/>
    </source>
</evidence>
<dbReference type="GO" id="GO:0000774">
    <property type="term" value="F:adenyl-nucleotide exchange factor activity"/>
    <property type="evidence" value="ECO:0007669"/>
    <property type="project" value="InterPro"/>
</dbReference>
<evidence type="ECO:0000256" key="6">
    <source>
        <dbReference type="ARBA" id="ARBA00023186"/>
    </source>
</evidence>
<proteinExistence type="inferred from homology"/>
<evidence type="ECO:0000256" key="7">
    <source>
        <dbReference type="ARBA" id="ARBA00053401"/>
    </source>
</evidence>
<dbReference type="PRINTS" id="PR00773">
    <property type="entry name" value="GRPEPROTEIN"/>
</dbReference>
<dbReference type="FunFam" id="2.30.22.10:FF:000001">
    <property type="entry name" value="Protein GrpE"/>
    <property type="match status" value="1"/>
</dbReference>
<keyword evidence="13" id="KW-0175">Coiled coil</keyword>
<dbReference type="InterPro" id="IPR013805">
    <property type="entry name" value="GrpE_CC"/>
</dbReference>
<dbReference type="Gene3D" id="2.30.22.10">
    <property type="entry name" value="Head domain of nucleotide exchange factor GrpE"/>
    <property type="match status" value="1"/>
</dbReference>
<keyword evidence="16" id="KW-1185">Reference proteome</keyword>
<evidence type="ECO:0000256" key="2">
    <source>
        <dbReference type="ARBA" id="ARBA00009054"/>
    </source>
</evidence>
<dbReference type="GO" id="GO:0051082">
    <property type="term" value="F:unfolded protein binding"/>
    <property type="evidence" value="ECO:0007669"/>
    <property type="project" value="TreeGrafter"/>
</dbReference>
<feature type="region of interest" description="Disordered" evidence="14">
    <location>
        <begin position="1"/>
        <end position="31"/>
    </location>
</feature>
<dbReference type="RefSeq" id="WP_004999002.1">
    <property type="nucleotide sequence ID" value="NZ_CH672427.1"/>
</dbReference>
<evidence type="ECO:0000256" key="12">
    <source>
        <dbReference type="RuleBase" id="RU004478"/>
    </source>
</evidence>
<dbReference type="SUPFAM" id="SSF58014">
    <property type="entry name" value="Coiled-coil domain of nucleotide exchange factor GrpE"/>
    <property type="match status" value="1"/>
</dbReference>
<evidence type="ECO:0000256" key="3">
    <source>
        <dbReference type="ARBA" id="ARBA00011738"/>
    </source>
</evidence>
<dbReference type="SUPFAM" id="SSF51064">
    <property type="entry name" value="Head domain of nucleotide exchange factor GrpE"/>
    <property type="match status" value="1"/>
</dbReference>
<dbReference type="HOGENOM" id="CLU_057217_6_0_6"/>
<dbReference type="NCBIfam" id="NF010737">
    <property type="entry name" value="PRK14139.1"/>
    <property type="match status" value="1"/>
</dbReference>
<dbReference type="AlphaFoldDB" id="A4BRX4"/>
<comment type="subunit">
    <text evidence="3 10">Homodimer.</text>
</comment>
<keyword evidence="5 10" id="KW-0346">Stress response</keyword>